<dbReference type="EMBL" id="JABDHM010000100">
    <property type="protein sequence ID" value="KAF5218332.1"/>
    <property type="molecule type" value="Genomic_DNA"/>
</dbReference>
<evidence type="ECO:0000313" key="4">
    <source>
        <dbReference type="Proteomes" id="UP000583944"/>
    </source>
</evidence>
<organism evidence="3 4">
    <name type="scientific">Trypanosoma cruzi</name>
    <dbReference type="NCBI Taxonomy" id="5693"/>
    <lineage>
        <taxon>Eukaryota</taxon>
        <taxon>Discoba</taxon>
        <taxon>Euglenozoa</taxon>
        <taxon>Kinetoplastea</taxon>
        <taxon>Metakinetoplastina</taxon>
        <taxon>Trypanosomatida</taxon>
        <taxon>Trypanosomatidae</taxon>
        <taxon>Trypanosoma</taxon>
        <taxon>Schizotrypanum</taxon>
    </lineage>
</organism>
<dbReference type="VEuPathDB" id="TriTrypDB:BCY84_06883"/>
<feature type="compositionally biased region" description="Basic and acidic residues" evidence="1">
    <location>
        <begin position="126"/>
        <end position="137"/>
    </location>
</feature>
<feature type="compositionally biased region" description="Gly residues" evidence="1">
    <location>
        <begin position="100"/>
        <end position="112"/>
    </location>
</feature>
<evidence type="ECO:0000256" key="2">
    <source>
        <dbReference type="SAM" id="SignalP"/>
    </source>
</evidence>
<feature type="compositionally biased region" description="Basic and acidic residues" evidence="1">
    <location>
        <begin position="196"/>
        <end position="215"/>
    </location>
</feature>
<feature type="compositionally biased region" description="Polar residues" evidence="1">
    <location>
        <begin position="270"/>
        <end position="303"/>
    </location>
</feature>
<evidence type="ECO:0000256" key="1">
    <source>
        <dbReference type="SAM" id="MobiDB-lite"/>
    </source>
</evidence>
<protein>
    <submittedName>
        <fullName evidence="3">Mucin-associated surface protein (MASP) subgroup S099</fullName>
    </submittedName>
</protein>
<feature type="compositionally biased region" description="Basic and acidic residues" evidence="1">
    <location>
        <begin position="147"/>
        <end position="159"/>
    </location>
</feature>
<reference evidence="3 4" key="1">
    <citation type="journal article" date="2019" name="Genome Biol. Evol.">
        <title>Nanopore Sequencing Significantly Improves Genome Assembly of the Protozoan Parasite Trypanosoma cruzi.</title>
        <authorList>
            <person name="Diaz-Viraque F."/>
            <person name="Pita S."/>
            <person name="Greif G."/>
            <person name="de Souza R.C.M."/>
            <person name="Iraola G."/>
            <person name="Robello C."/>
        </authorList>
    </citation>
    <scope>NUCLEOTIDE SEQUENCE [LARGE SCALE GENOMIC DNA]</scope>
    <source>
        <strain evidence="3 4">Berenice</strain>
    </source>
</reference>
<evidence type="ECO:0000313" key="3">
    <source>
        <dbReference type="EMBL" id="KAF5218332.1"/>
    </source>
</evidence>
<dbReference type="Proteomes" id="UP000583944">
    <property type="component" value="Unassembled WGS sequence"/>
</dbReference>
<dbReference type="VEuPathDB" id="TriTrypDB:ECC02_008763"/>
<feature type="compositionally biased region" description="Basic and acidic residues" evidence="1">
    <location>
        <begin position="346"/>
        <end position="363"/>
    </location>
</feature>
<accession>A0A7J6XV77</accession>
<feature type="chain" id="PRO_5029750941" evidence="2">
    <location>
        <begin position="28"/>
        <end position="409"/>
    </location>
</feature>
<comment type="caution">
    <text evidence="3">The sequence shown here is derived from an EMBL/GenBank/DDBJ whole genome shotgun (WGS) entry which is preliminary data.</text>
</comment>
<dbReference type="InterPro" id="IPR022195">
    <property type="entry name" value="DUF3720"/>
</dbReference>
<dbReference type="Pfam" id="PF12517">
    <property type="entry name" value="DUF3720"/>
    <property type="match status" value="1"/>
</dbReference>
<feature type="region of interest" description="Disordered" evidence="1">
    <location>
        <begin position="73"/>
        <end position="387"/>
    </location>
</feature>
<feature type="compositionally biased region" description="Low complexity" evidence="1">
    <location>
        <begin position="164"/>
        <end position="174"/>
    </location>
</feature>
<feature type="signal peptide" evidence="2">
    <location>
        <begin position="1"/>
        <end position="27"/>
    </location>
</feature>
<keyword evidence="2" id="KW-0732">Signal</keyword>
<name>A0A7J6XV77_TRYCR</name>
<gene>
    <name evidence="3" type="ORF">ECC02_008763</name>
</gene>
<dbReference type="AlphaFoldDB" id="A0A7J6XV77"/>
<sequence>MAMMMTGRVLLVCALCVLWCGAIFGHAMDDYCGEGGGNGLRHTSNGGDDGVSLKADCGLLATRMGLIKAVEAEDGQELSGDPLEASEVSSPGKKLDDKTSGGGTPGAGGGVAGPATAAAAALEPGESGRGEPNRELEVADTTGEENANDRRKGSERNPENLKNGQSSSFSSGSSGTLGGEGLASEKNSRAAESSEDELKEKEKDHRSKSHSREYQLKVTKLSQQNAEGDKENKNDTILTGVRENPEKNTEIQTAPPPPAINGKSSPEDTVITQQLQQVLDGIESNNNLQTNSGAEISANQHNEPSADHAESRPLSPTANGDAANNEADKSTEDGIPNNDPAADGAGTREKQNERKEANPKETPVEATATKNTTATTGDSDSSTAVSHTTSPLLLLLVVACAAAAAVVAA</sequence>
<feature type="compositionally biased region" description="Low complexity" evidence="1">
    <location>
        <begin position="366"/>
        <end position="387"/>
    </location>
</feature>
<proteinExistence type="predicted"/>